<protein>
    <submittedName>
        <fullName evidence="1">Uncharacterized protein</fullName>
    </submittedName>
</protein>
<comment type="caution">
    <text evidence="1">The sequence shown here is derived from an EMBL/GenBank/DDBJ whole genome shotgun (WGS) entry which is preliminary data.</text>
</comment>
<name>A0ACC0ZAF4_9ROSI</name>
<accession>A0ACC0ZAF4</accession>
<gene>
    <name evidence="1" type="ORF">Pint_16235</name>
</gene>
<reference evidence="2" key="1">
    <citation type="journal article" date="2023" name="G3 (Bethesda)">
        <title>Genome assembly and association tests identify interacting loci associated with vigor, precocity, and sex in interspecific pistachio rootstocks.</title>
        <authorList>
            <person name="Palmer W."/>
            <person name="Jacygrad E."/>
            <person name="Sagayaradj S."/>
            <person name="Cavanaugh K."/>
            <person name="Han R."/>
            <person name="Bertier L."/>
            <person name="Beede B."/>
            <person name="Kafkas S."/>
            <person name="Golino D."/>
            <person name="Preece J."/>
            <person name="Michelmore R."/>
        </authorList>
    </citation>
    <scope>NUCLEOTIDE SEQUENCE [LARGE SCALE GENOMIC DNA]</scope>
</reference>
<sequence length="145" mass="16675">MFTMNIPKKLWGDAILTTCYLINSTPLKFLKKNFPHLRNMTMMDLKTFGCTVFVHIPTHLRSKLDPRAERCVFLGYAPNKRGYKCLNPKTGKIYFSMDVVFLEKPFFIPNSTPEETPGSVSDPLPTILDEYPDLYLPIALRKGVR</sequence>
<dbReference type="Proteomes" id="UP001163603">
    <property type="component" value="Chromosome 2"/>
</dbReference>
<proteinExistence type="predicted"/>
<evidence type="ECO:0000313" key="1">
    <source>
        <dbReference type="EMBL" id="KAJ0048163.1"/>
    </source>
</evidence>
<organism evidence="1 2">
    <name type="scientific">Pistacia integerrima</name>
    <dbReference type="NCBI Taxonomy" id="434235"/>
    <lineage>
        <taxon>Eukaryota</taxon>
        <taxon>Viridiplantae</taxon>
        <taxon>Streptophyta</taxon>
        <taxon>Embryophyta</taxon>
        <taxon>Tracheophyta</taxon>
        <taxon>Spermatophyta</taxon>
        <taxon>Magnoliopsida</taxon>
        <taxon>eudicotyledons</taxon>
        <taxon>Gunneridae</taxon>
        <taxon>Pentapetalae</taxon>
        <taxon>rosids</taxon>
        <taxon>malvids</taxon>
        <taxon>Sapindales</taxon>
        <taxon>Anacardiaceae</taxon>
        <taxon>Pistacia</taxon>
    </lineage>
</organism>
<keyword evidence="2" id="KW-1185">Reference proteome</keyword>
<evidence type="ECO:0000313" key="2">
    <source>
        <dbReference type="Proteomes" id="UP001163603"/>
    </source>
</evidence>
<dbReference type="EMBL" id="CM047737">
    <property type="protein sequence ID" value="KAJ0048163.1"/>
    <property type="molecule type" value="Genomic_DNA"/>
</dbReference>